<proteinExistence type="predicted"/>
<accession>A0A0K8PKN3</accession>
<gene>
    <name evidence="1" type="ORF">SAZU_3268</name>
</gene>
<evidence type="ECO:0000313" key="1">
    <source>
        <dbReference type="EMBL" id="GAP48442.1"/>
    </source>
</evidence>
<dbReference type="Proteomes" id="UP000053859">
    <property type="component" value="Unassembled WGS sequence"/>
</dbReference>
<reference evidence="1" key="1">
    <citation type="journal article" date="2015" name="Genome Announc.">
        <title>Draft Genome Sequence of Thiostrepton-Producing Streptomyces azureus ATCC 14921.</title>
        <authorList>
            <person name="Sakihara K."/>
            <person name="Maeda J."/>
            <person name="Tashiro K."/>
            <person name="Fujino Y."/>
            <person name="Kuhara S."/>
            <person name="Ohshima T."/>
            <person name="Ogata S."/>
            <person name="Doi K."/>
        </authorList>
    </citation>
    <scope>NUCLEOTIDE SEQUENCE [LARGE SCALE GENOMIC DNA]</scope>
    <source>
        <strain evidence="1">ATCC14921</strain>
    </source>
</reference>
<keyword evidence="2" id="KW-1185">Reference proteome</keyword>
<dbReference type="AlphaFoldDB" id="A0A0K8PKN3"/>
<evidence type="ECO:0000313" key="2">
    <source>
        <dbReference type="Proteomes" id="UP000053859"/>
    </source>
</evidence>
<name>A0A0K8PKN3_STRAJ</name>
<organism evidence="1 2">
    <name type="scientific">Streptomyces azureus</name>
    <dbReference type="NCBI Taxonomy" id="146537"/>
    <lineage>
        <taxon>Bacteria</taxon>
        <taxon>Bacillati</taxon>
        <taxon>Actinomycetota</taxon>
        <taxon>Actinomycetes</taxon>
        <taxon>Kitasatosporales</taxon>
        <taxon>Streptomycetaceae</taxon>
        <taxon>Streptomyces</taxon>
    </lineage>
</organism>
<protein>
    <submittedName>
        <fullName evidence="1">Uncharacterized protein</fullName>
    </submittedName>
</protein>
<sequence length="84" mass="8741">MTAAMRTITTSAHLEPDTTARVSVFAPTPEDEGFVSLRVGGEFIDLALIARPDTADALRALARAAEEAASALDRIADTTPDGAV</sequence>
<dbReference type="PATRIC" id="fig|146537.3.peg.3466"/>
<dbReference type="EMBL" id="DF968260">
    <property type="protein sequence ID" value="GAP48442.1"/>
    <property type="molecule type" value="Genomic_DNA"/>
</dbReference>